<name>A0ABM7YHD0_9BURK</name>
<evidence type="ECO:0000313" key="1">
    <source>
        <dbReference type="EMBL" id="BDI03764.1"/>
    </source>
</evidence>
<proteinExistence type="predicted"/>
<sequence length="76" mass="8211">MTPFTGTDLIAETVRMDAALARLLRGMPTRAAEPRSEPAWGWLDGGPSGVGLEITEHTLPDGVDFFSFQTLVGELH</sequence>
<accession>A0ABM7YHD0</accession>
<keyword evidence="2" id="KW-1185">Reference proteome</keyword>
<dbReference type="EMBL" id="AP025730">
    <property type="protein sequence ID" value="BDI03764.1"/>
    <property type="molecule type" value="Genomic_DNA"/>
</dbReference>
<organism evidence="1 2">
    <name type="scientific">Sphaerotilus microaerophilus</name>
    <dbReference type="NCBI Taxonomy" id="2914710"/>
    <lineage>
        <taxon>Bacteria</taxon>
        <taxon>Pseudomonadati</taxon>
        <taxon>Pseudomonadota</taxon>
        <taxon>Betaproteobacteria</taxon>
        <taxon>Burkholderiales</taxon>
        <taxon>Sphaerotilaceae</taxon>
        <taxon>Sphaerotilus</taxon>
    </lineage>
</organism>
<evidence type="ECO:0000313" key="2">
    <source>
        <dbReference type="Proteomes" id="UP001057498"/>
    </source>
</evidence>
<gene>
    <name evidence="1" type="ORF">CATMQ487_07340</name>
</gene>
<reference evidence="1" key="1">
    <citation type="submission" date="2022-04" db="EMBL/GenBank/DDBJ databases">
        <title>Whole genome sequence of Sphaerotilus sp. FB-5.</title>
        <authorList>
            <person name="Takeda M."/>
            <person name="Narihara S."/>
            <person name="Akimoto M."/>
            <person name="Akimoto R."/>
            <person name="Nishiyashiki S."/>
            <person name="Murakami T."/>
        </authorList>
    </citation>
    <scope>NUCLEOTIDE SEQUENCE</scope>
    <source>
        <strain evidence="1">FB-5</strain>
    </source>
</reference>
<protein>
    <submittedName>
        <fullName evidence="1">Uncharacterized protein</fullName>
    </submittedName>
</protein>
<dbReference type="Proteomes" id="UP001057498">
    <property type="component" value="Chromosome"/>
</dbReference>
<dbReference type="RefSeq" id="WP_251972021.1">
    <property type="nucleotide sequence ID" value="NZ_AP025730.1"/>
</dbReference>